<protein>
    <submittedName>
        <fullName evidence="1">Uncharacterized protein</fullName>
    </submittedName>
</protein>
<dbReference type="EMBL" id="DF973287">
    <property type="protein sequence ID" value="GAU24310.1"/>
    <property type="molecule type" value="Genomic_DNA"/>
</dbReference>
<organism evidence="1 2">
    <name type="scientific">Trifolium subterraneum</name>
    <name type="common">Subterranean clover</name>
    <dbReference type="NCBI Taxonomy" id="3900"/>
    <lineage>
        <taxon>Eukaryota</taxon>
        <taxon>Viridiplantae</taxon>
        <taxon>Streptophyta</taxon>
        <taxon>Embryophyta</taxon>
        <taxon>Tracheophyta</taxon>
        <taxon>Spermatophyta</taxon>
        <taxon>Magnoliopsida</taxon>
        <taxon>eudicotyledons</taxon>
        <taxon>Gunneridae</taxon>
        <taxon>Pentapetalae</taxon>
        <taxon>rosids</taxon>
        <taxon>fabids</taxon>
        <taxon>Fabales</taxon>
        <taxon>Fabaceae</taxon>
        <taxon>Papilionoideae</taxon>
        <taxon>50 kb inversion clade</taxon>
        <taxon>NPAAA clade</taxon>
        <taxon>Hologalegina</taxon>
        <taxon>IRL clade</taxon>
        <taxon>Trifolieae</taxon>
        <taxon>Trifolium</taxon>
    </lineage>
</organism>
<evidence type="ECO:0000313" key="2">
    <source>
        <dbReference type="Proteomes" id="UP000242715"/>
    </source>
</evidence>
<gene>
    <name evidence="1" type="ORF">TSUD_48990</name>
</gene>
<accession>A0A2Z6MLA4</accession>
<sequence>MIWPVLYESADPNCKTRFPWSVVDAIINVLDRTQTGIVALKTDAGTLPGSLVQDAI</sequence>
<dbReference type="AlphaFoldDB" id="A0A2Z6MLA4"/>
<name>A0A2Z6MLA4_TRISU</name>
<reference evidence="2" key="1">
    <citation type="journal article" date="2017" name="Front. Plant Sci.">
        <title>Climate Clever Clovers: New Paradigm to Reduce the Environmental Footprint of Ruminants by Breeding Low Methanogenic Forages Utilizing Haplotype Variation.</title>
        <authorList>
            <person name="Kaur P."/>
            <person name="Appels R."/>
            <person name="Bayer P.E."/>
            <person name="Keeble-Gagnere G."/>
            <person name="Wang J."/>
            <person name="Hirakawa H."/>
            <person name="Shirasawa K."/>
            <person name="Vercoe P."/>
            <person name="Stefanova K."/>
            <person name="Durmic Z."/>
            <person name="Nichols P."/>
            <person name="Revell C."/>
            <person name="Isobe S.N."/>
            <person name="Edwards D."/>
            <person name="Erskine W."/>
        </authorList>
    </citation>
    <scope>NUCLEOTIDE SEQUENCE [LARGE SCALE GENOMIC DNA]</scope>
    <source>
        <strain evidence="2">cv. Daliak</strain>
    </source>
</reference>
<keyword evidence="2" id="KW-1185">Reference proteome</keyword>
<evidence type="ECO:0000313" key="1">
    <source>
        <dbReference type="EMBL" id="GAU24310.1"/>
    </source>
</evidence>
<dbReference type="Proteomes" id="UP000242715">
    <property type="component" value="Unassembled WGS sequence"/>
</dbReference>
<proteinExistence type="predicted"/>